<sequence>MRTRHTKSYCNMYPIHYPLTKDWAACAEKCVAPPLPDPCPTLPTFVHSPIQPSDEMRMLLILMFNVYATGLAFTLSPNIKCKSPVLRTPVSLWISRNDASSRAEFVSRSLASSLAIMLSPINECGISNAFDGGVGGLGKTRPVTGVVFRDPEAVASTSNGEDLTNELLAPDGTPAFVTFSAPWPLLRSAAGIEARDIAGGFESSFVQVAELPKGITTMDEVKPAVLSEVVFGSTGKFGMYGAPTDIKIKKISQSSNGMTVYSASFTCLTPAMRESDRKAYISASVVGNGLFMLVTSTTSTRFTKFERVLRGVAESFTAIPAPRSSFRKLN</sequence>
<accession>A0ABD3PTR5</accession>
<dbReference type="SUPFAM" id="SSF55724">
    <property type="entry name" value="Mog1p/PsbP-like"/>
    <property type="match status" value="1"/>
</dbReference>
<dbReference type="AlphaFoldDB" id="A0ABD3PTR5"/>
<protein>
    <recommendedName>
        <fullName evidence="1">PsbP C-terminal domain-containing protein</fullName>
    </recommendedName>
</protein>
<dbReference type="EMBL" id="JABMIG020000113">
    <property type="protein sequence ID" value="KAL3791484.1"/>
    <property type="molecule type" value="Genomic_DNA"/>
</dbReference>
<comment type="caution">
    <text evidence="2">The sequence shown here is derived from an EMBL/GenBank/DDBJ whole genome shotgun (WGS) entry which is preliminary data.</text>
</comment>
<dbReference type="Gene3D" id="3.40.1000.10">
    <property type="entry name" value="Mog1/PsbP, alpha/beta/alpha sandwich"/>
    <property type="match status" value="1"/>
</dbReference>
<evidence type="ECO:0000313" key="3">
    <source>
        <dbReference type="Proteomes" id="UP001516023"/>
    </source>
</evidence>
<dbReference type="InterPro" id="IPR016123">
    <property type="entry name" value="Mog1/PsbP_a/b/a-sand"/>
</dbReference>
<organism evidence="2 3">
    <name type="scientific">Cyclotella cryptica</name>
    <dbReference type="NCBI Taxonomy" id="29204"/>
    <lineage>
        <taxon>Eukaryota</taxon>
        <taxon>Sar</taxon>
        <taxon>Stramenopiles</taxon>
        <taxon>Ochrophyta</taxon>
        <taxon>Bacillariophyta</taxon>
        <taxon>Coscinodiscophyceae</taxon>
        <taxon>Thalassiosirophycidae</taxon>
        <taxon>Stephanodiscales</taxon>
        <taxon>Stephanodiscaceae</taxon>
        <taxon>Cyclotella</taxon>
    </lineage>
</organism>
<dbReference type="Pfam" id="PF01789">
    <property type="entry name" value="PsbP"/>
    <property type="match status" value="1"/>
</dbReference>
<evidence type="ECO:0000259" key="1">
    <source>
        <dbReference type="Pfam" id="PF01789"/>
    </source>
</evidence>
<dbReference type="InterPro" id="IPR002683">
    <property type="entry name" value="PsbP_C"/>
</dbReference>
<reference evidence="2 3" key="1">
    <citation type="journal article" date="2020" name="G3 (Bethesda)">
        <title>Improved Reference Genome for Cyclotella cryptica CCMP332, a Model for Cell Wall Morphogenesis, Salinity Adaptation, and Lipid Production in Diatoms (Bacillariophyta).</title>
        <authorList>
            <person name="Roberts W.R."/>
            <person name="Downey K.M."/>
            <person name="Ruck E.C."/>
            <person name="Traller J.C."/>
            <person name="Alverson A.J."/>
        </authorList>
    </citation>
    <scope>NUCLEOTIDE SEQUENCE [LARGE SCALE GENOMIC DNA]</scope>
    <source>
        <strain evidence="2 3">CCMP332</strain>
    </source>
</reference>
<evidence type="ECO:0000313" key="2">
    <source>
        <dbReference type="EMBL" id="KAL3791484.1"/>
    </source>
</evidence>
<dbReference type="Proteomes" id="UP001516023">
    <property type="component" value="Unassembled WGS sequence"/>
</dbReference>
<gene>
    <name evidence="2" type="ORF">HJC23_011515</name>
</gene>
<name>A0ABD3PTR5_9STRA</name>
<proteinExistence type="predicted"/>
<keyword evidence="3" id="KW-1185">Reference proteome</keyword>
<feature type="domain" description="PsbP C-terminal" evidence="1">
    <location>
        <begin position="244"/>
        <end position="317"/>
    </location>
</feature>